<dbReference type="Proteomes" id="UP000054736">
    <property type="component" value="Unassembled WGS sequence"/>
</dbReference>
<evidence type="ECO:0000256" key="1">
    <source>
        <dbReference type="SAM" id="Phobius"/>
    </source>
</evidence>
<dbReference type="AlphaFoldDB" id="A0A0W0TAJ0"/>
<dbReference type="PATRIC" id="fig|1212489.4.peg.611"/>
<feature type="transmembrane region" description="Helical" evidence="1">
    <location>
        <begin position="63"/>
        <end position="89"/>
    </location>
</feature>
<keyword evidence="1" id="KW-1133">Transmembrane helix</keyword>
<gene>
    <name evidence="2" type="ORF">Ldro_0589</name>
</gene>
<feature type="transmembrane region" description="Helical" evidence="1">
    <location>
        <begin position="101"/>
        <end position="126"/>
    </location>
</feature>
<protein>
    <recommendedName>
        <fullName evidence="4">Transmembrane protein</fullName>
    </recommendedName>
</protein>
<feature type="transmembrane region" description="Helical" evidence="1">
    <location>
        <begin position="184"/>
        <end position="204"/>
    </location>
</feature>
<feature type="transmembrane region" description="Helical" evidence="1">
    <location>
        <begin position="26"/>
        <end position="51"/>
    </location>
</feature>
<dbReference type="STRING" id="1212489.Ldro_0589"/>
<name>A0A0W0TAJ0_9GAMM</name>
<dbReference type="EMBL" id="LNXY01000004">
    <property type="protein sequence ID" value="KTC92599.1"/>
    <property type="molecule type" value="Genomic_DNA"/>
</dbReference>
<evidence type="ECO:0000313" key="3">
    <source>
        <dbReference type="Proteomes" id="UP000054736"/>
    </source>
</evidence>
<keyword evidence="3" id="KW-1185">Reference proteome</keyword>
<organism evidence="2 3">
    <name type="scientific">Legionella drozanskii LLAP-1</name>
    <dbReference type="NCBI Taxonomy" id="1212489"/>
    <lineage>
        <taxon>Bacteria</taxon>
        <taxon>Pseudomonadati</taxon>
        <taxon>Pseudomonadota</taxon>
        <taxon>Gammaproteobacteria</taxon>
        <taxon>Legionellales</taxon>
        <taxon>Legionellaceae</taxon>
        <taxon>Legionella</taxon>
    </lineage>
</organism>
<comment type="caution">
    <text evidence="2">The sequence shown here is derived from an EMBL/GenBank/DDBJ whole genome shotgun (WGS) entry which is preliminary data.</text>
</comment>
<evidence type="ECO:0000313" key="2">
    <source>
        <dbReference type="EMBL" id="KTC92599.1"/>
    </source>
</evidence>
<keyword evidence="1" id="KW-0472">Membrane</keyword>
<accession>A0A0W0TAJ0</accession>
<dbReference type="RefSeq" id="WP_238583946.1">
    <property type="nucleotide sequence ID" value="NZ_CAAAIU010000011.1"/>
</dbReference>
<evidence type="ECO:0008006" key="4">
    <source>
        <dbReference type="Google" id="ProtNLM"/>
    </source>
</evidence>
<sequence>MHNHNISTDPTASDCLPYQPRMSWSAIISGAFVGVGLGFLLQLFGIAISLSAYNSSSTGATTIAIGGFLGLLIGVIASMGTAGFVAGYLGRYHYGHCHGGVLYGFITWSISLLLAALFVMPLTHYISGYNKVLAPTVVVSDTLPQKVDLATENKNLGPATQNKEAVASQSLVRVSPDTLEGSSWLIFLLFFVGALSSCIGACCGMSCKRKEIAKVTSETRVDEDMR</sequence>
<reference evidence="2 3" key="1">
    <citation type="submission" date="2015-11" db="EMBL/GenBank/DDBJ databases">
        <title>Genomic analysis of 38 Legionella species identifies large and diverse effector repertoires.</title>
        <authorList>
            <person name="Burstein D."/>
            <person name="Amaro F."/>
            <person name="Zusman T."/>
            <person name="Lifshitz Z."/>
            <person name="Cohen O."/>
            <person name="Gilbert J.A."/>
            <person name="Pupko T."/>
            <person name="Shuman H.A."/>
            <person name="Segal G."/>
        </authorList>
    </citation>
    <scope>NUCLEOTIDE SEQUENCE [LARGE SCALE GENOMIC DNA]</scope>
    <source>
        <strain evidence="2 3">ATCC 700990</strain>
    </source>
</reference>
<proteinExistence type="predicted"/>
<keyword evidence="1" id="KW-0812">Transmembrane</keyword>